<evidence type="ECO:0000313" key="2">
    <source>
        <dbReference type="EMBL" id="EFN90041.1"/>
    </source>
</evidence>
<sequence>MSGSITETGWTGYVFDKTTFLSYQSTQHLPFIYSRFLKTQMFASLVDSKVMSTWSELDFNIKVFVQRISLIKKKIGESIIRSMRYEPCTSIADTQQVLEQRLTNVDFETNPPTEIFPHRAAYFRSFSLLDSVVLNKEPAQRCVTIILAKLQSLTISIN</sequence>
<feature type="domain" description="dDENN" evidence="1">
    <location>
        <begin position="15"/>
        <end position="67"/>
    </location>
</feature>
<evidence type="ECO:0000259" key="1">
    <source>
        <dbReference type="Pfam" id="PF03455"/>
    </source>
</evidence>
<dbReference type="InterPro" id="IPR005112">
    <property type="entry name" value="dDENN_dom"/>
</dbReference>
<dbReference type="InParanoid" id="E2B2P3"/>
<protein>
    <submittedName>
        <fullName evidence="2">RAB6IP1-like protein</fullName>
    </submittedName>
</protein>
<dbReference type="InterPro" id="IPR047278">
    <property type="entry name" value="DEN5A/B"/>
</dbReference>
<dbReference type="AlphaFoldDB" id="E2B2P3"/>
<dbReference type="EMBL" id="GL445206">
    <property type="protein sequence ID" value="EFN90041.1"/>
    <property type="molecule type" value="Genomic_DNA"/>
</dbReference>
<dbReference type="PANTHER" id="PTHR46070">
    <property type="entry name" value="PINSTRIPE, ISOFORM A"/>
    <property type="match status" value="1"/>
</dbReference>
<keyword evidence="3" id="KW-1185">Reference proteome</keyword>
<dbReference type="GO" id="GO:0031267">
    <property type="term" value="F:small GTPase binding"/>
    <property type="evidence" value="ECO:0007669"/>
    <property type="project" value="InterPro"/>
</dbReference>
<name>E2B2P3_HARSA</name>
<dbReference type="GO" id="GO:0005085">
    <property type="term" value="F:guanyl-nucleotide exchange factor activity"/>
    <property type="evidence" value="ECO:0007669"/>
    <property type="project" value="InterPro"/>
</dbReference>
<dbReference type="Pfam" id="PF03455">
    <property type="entry name" value="dDENN"/>
    <property type="match status" value="1"/>
</dbReference>
<gene>
    <name evidence="2" type="ORF">EAI_13540</name>
</gene>
<dbReference type="PANTHER" id="PTHR46070:SF1">
    <property type="entry name" value="PINSTRIPE, ISOFORM A"/>
    <property type="match status" value="1"/>
</dbReference>
<reference evidence="2 3" key="1">
    <citation type="journal article" date="2010" name="Science">
        <title>Genomic comparison of the ants Camponotus floridanus and Harpegnathos saltator.</title>
        <authorList>
            <person name="Bonasio R."/>
            <person name="Zhang G."/>
            <person name="Ye C."/>
            <person name="Mutti N.S."/>
            <person name="Fang X."/>
            <person name="Qin N."/>
            <person name="Donahue G."/>
            <person name="Yang P."/>
            <person name="Li Q."/>
            <person name="Li C."/>
            <person name="Zhang P."/>
            <person name="Huang Z."/>
            <person name="Berger S.L."/>
            <person name="Reinberg D."/>
            <person name="Wang J."/>
            <person name="Liebig J."/>
        </authorList>
    </citation>
    <scope>NUCLEOTIDE SEQUENCE [LARGE SCALE GENOMIC DNA]</scope>
    <source>
        <strain evidence="2 3">R22 G/1</strain>
    </source>
</reference>
<evidence type="ECO:0000313" key="3">
    <source>
        <dbReference type="Proteomes" id="UP000008237"/>
    </source>
</evidence>
<dbReference type="OrthoDB" id="6019893at2759"/>
<proteinExistence type="predicted"/>
<accession>E2B2P3</accession>
<organism evidence="3">
    <name type="scientific">Harpegnathos saltator</name>
    <name type="common">Jerdon's jumping ant</name>
    <dbReference type="NCBI Taxonomy" id="610380"/>
    <lineage>
        <taxon>Eukaryota</taxon>
        <taxon>Metazoa</taxon>
        <taxon>Ecdysozoa</taxon>
        <taxon>Arthropoda</taxon>
        <taxon>Hexapoda</taxon>
        <taxon>Insecta</taxon>
        <taxon>Pterygota</taxon>
        <taxon>Neoptera</taxon>
        <taxon>Endopterygota</taxon>
        <taxon>Hymenoptera</taxon>
        <taxon>Apocrita</taxon>
        <taxon>Aculeata</taxon>
        <taxon>Formicoidea</taxon>
        <taxon>Formicidae</taxon>
        <taxon>Ponerinae</taxon>
        <taxon>Ponerini</taxon>
        <taxon>Harpegnathos</taxon>
    </lineage>
</organism>
<dbReference type="Proteomes" id="UP000008237">
    <property type="component" value="Unassembled WGS sequence"/>
</dbReference>